<dbReference type="EMBL" id="CAADRN010000201">
    <property type="protein sequence ID" value="VFU14983.1"/>
    <property type="molecule type" value="Genomic_DNA"/>
</dbReference>
<proteinExistence type="predicted"/>
<accession>A0A485M2N1</accession>
<gene>
    <name evidence="1" type="ORF">SCFA_280007</name>
</gene>
<protein>
    <submittedName>
        <fullName evidence="1">Uncharacterized protein</fullName>
    </submittedName>
</protein>
<sequence>MEKPKPDRAGENNGNFLALLSQDVKDKFGLIYQELLQPSRLSQNTQVEWGTPGSPIEV</sequence>
<reference evidence="1" key="1">
    <citation type="submission" date="2019-03" db="EMBL/GenBank/DDBJ databases">
        <authorList>
            <person name="Hao L."/>
        </authorList>
    </citation>
    <scope>NUCLEOTIDE SEQUENCE</scope>
</reference>
<dbReference type="AlphaFoldDB" id="A0A485M2N1"/>
<evidence type="ECO:0000313" key="1">
    <source>
        <dbReference type="EMBL" id="VFU14983.1"/>
    </source>
</evidence>
<name>A0A485M2N1_9ZZZZ</name>
<organism evidence="1">
    <name type="scientific">anaerobic digester metagenome</name>
    <dbReference type="NCBI Taxonomy" id="1263854"/>
    <lineage>
        <taxon>unclassified sequences</taxon>
        <taxon>metagenomes</taxon>
        <taxon>ecological metagenomes</taxon>
    </lineage>
</organism>